<dbReference type="Proteomes" id="UP000001610">
    <property type="component" value="Unassembled WGS sequence"/>
</dbReference>
<feature type="binding site" evidence="1">
    <location>
        <position position="430"/>
    </location>
    <ligand>
        <name>L-glutamate</name>
        <dbReference type="ChEBI" id="CHEBI:29985"/>
    </ligand>
</feature>
<proteinExistence type="predicted"/>
<dbReference type="PRINTS" id="PR01210">
    <property type="entry name" value="GGTRANSPTASE"/>
</dbReference>
<reference evidence="2 3" key="1">
    <citation type="journal article" date="2011" name="Genome Biol.">
        <title>Genome sequence of the insect pathogenic fungus Cordyceps militaris, a valued traditional Chinese medicine.</title>
        <authorList>
            <person name="Zheng P."/>
            <person name="Xia Y."/>
            <person name="Xiao G."/>
            <person name="Xiong C."/>
            <person name="Hu X."/>
            <person name="Zhang S."/>
            <person name="Zheng H."/>
            <person name="Huang Y."/>
            <person name="Zhou Y."/>
            <person name="Wang S."/>
            <person name="Zhao G.P."/>
            <person name="Liu X."/>
            <person name="St Leger R.J."/>
            <person name="Wang C."/>
        </authorList>
    </citation>
    <scope>NUCLEOTIDE SEQUENCE [LARGE SCALE GENOMIC DNA]</scope>
    <source>
        <strain evidence="2 3">CM01</strain>
    </source>
</reference>
<dbReference type="GO" id="GO:0036374">
    <property type="term" value="F:glutathione hydrolase activity"/>
    <property type="evidence" value="ECO:0007669"/>
    <property type="project" value="InterPro"/>
</dbReference>
<keyword evidence="3" id="KW-1185">Reference proteome</keyword>
<sequence>MMKVGGNAADASEIDLLGQVVATSFCLGVVAMYHSGIGGGGFILVRDPTGSFEFLDFRETAPALSTTDMFAHADASSNLGLKSGVPGELRGLEHLHRKYGALQWSTVLGPAIHLARHGFPVTRDLLRYMNYATEESGEDFLSTHPDWSVDFAPNGCRLRLGDTMTRKRYAATLEQIALHGPDVLYSGNLGRQLVATVETAGGIMTMEDLRDYKAVVRNWSETEYRGHRVVTTTAPSSGIVVANILKVLNTYDGLFAPENVNLSTHRLDEAMRFAYGLCEGLGANETLKRTKLGDPDFVEGMQEYQDFMIRQSTADGIRRRILDTQTHNVSEYNPDGIESIDTVDSSGLAISATTSINHLFGSHVMVPESGIILNNELDDFSRPNASASFGYCPSRANFIEPGKRPFSSMAPSMVLRPDGSLFMIAGAAGGSFITTATTQTILAALDEGLSAAEILAKPRLHDQLVPNHVVFETLYDNATVDFMRRLGHEVVFIPPIASMAHAILLRPDGRYDVAAEPRQQDSGGAVV</sequence>
<feature type="binding site" evidence="1">
    <location>
        <begin position="407"/>
        <end position="408"/>
    </location>
    <ligand>
        <name>L-glutamate</name>
        <dbReference type="ChEBI" id="CHEBI:29985"/>
    </ligand>
</feature>
<dbReference type="InterPro" id="IPR043137">
    <property type="entry name" value="GGT_ssub_C"/>
</dbReference>
<dbReference type="PANTHER" id="PTHR11686:SF62">
    <property type="entry name" value="GLUTATHIONE HYDROLASE"/>
    <property type="match status" value="1"/>
</dbReference>
<dbReference type="Gene3D" id="3.60.20.40">
    <property type="match status" value="1"/>
</dbReference>
<evidence type="ECO:0000313" key="2">
    <source>
        <dbReference type="EMBL" id="EGX93796.1"/>
    </source>
</evidence>
<gene>
    <name evidence="2" type="ORF">CCM_02065</name>
</gene>
<dbReference type="OMA" id="APACTTH"/>
<dbReference type="STRING" id="983644.G3JCD1"/>
<dbReference type="InParanoid" id="G3JCD1"/>
<protein>
    <submittedName>
        <fullName evidence="2">Gamma-glutamyltranspeptidase</fullName>
    </submittedName>
</protein>
<name>G3JCD1_CORMM</name>
<feature type="binding site" evidence="1">
    <location>
        <begin position="355"/>
        <end position="357"/>
    </location>
    <ligand>
        <name>L-glutamate</name>
        <dbReference type="ChEBI" id="CHEBI:29985"/>
    </ligand>
</feature>
<dbReference type="GO" id="GO:0005886">
    <property type="term" value="C:plasma membrane"/>
    <property type="evidence" value="ECO:0007669"/>
    <property type="project" value="TreeGrafter"/>
</dbReference>
<evidence type="ECO:0000313" key="3">
    <source>
        <dbReference type="Proteomes" id="UP000001610"/>
    </source>
</evidence>
<dbReference type="OrthoDB" id="1081007at2759"/>
<dbReference type="SUPFAM" id="SSF56235">
    <property type="entry name" value="N-terminal nucleophile aminohydrolases (Ntn hydrolases)"/>
    <property type="match status" value="1"/>
</dbReference>
<dbReference type="HOGENOM" id="CLU_014813_4_0_1"/>
<dbReference type="InterPro" id="IPR043138">
    <property type="entry name" value="GGT_lsub"/>
</dbReference>
<dbReference type="KEGG" id="cmt:CCM_02065"/>
<dbReference type="VEuPathDB" id="FungiDB:CCM_02065"/>
<dbReference type="GeneID" id="18164094"/>
<feature type="binding site" evidence="1">
    <location>
        <position position="379"/>
    </location>
    <ligand>
        <name>L-glutamate</name>
        <dbReference type="ChEBI" id="CHEBI:29985"/>
    </ligand>
</feature>
<dbReference type="AlphaFoldDB" id="G3JCD1"/>
<evidence type="ECO:0000256" key="1">
    <source>
        <dbReference type="PIRSR" id="PIRSR600101-2"/>
    </source>
</evidence>
<dbReference type="RefSeq" id="XP_006667282.1">
    <property type="nucleotide sequence ID" value="XM_006667219.1"/>
</dbReference>
<dbReference type="InterPro" id="IPR029055">
    <property type="entry name" value="Ntn_hydrolases_N"/>
</dbReference>
<dbReference type="Pfam" id="PF01019">
    <property type="entry name" value="G_glu_transpept"/>
    <property type="match status" value="1"/>
</dbReference>
<dbReference type="Gene3D" id="1.10.246.130">
    <property type="match status" value="1"/>
</dbReference>
<dbReference type="FunCoup" id="G3JCD1">
    <property type="interactions" value="144"/>
</dbReference>
<dbReference type="InterPro" id="IPR000101">
    <property type="entry name" value="GGT_peptidase"/>
</dbReference>
<dbReference type="GO" id="GO:0006751">
    <property type="term" value="P:glutathione catabolic process"/>
    <property type="evidence" value="ECO:0007669"/>
    <property type="project" value="InterPro"/>
</dbReference>
<dbReference type="EMBL" id="JH126400">
    <property type="protein sequence ID" value="EGX93796.1"/>
    <property type="molecule type" value="Genomic_DNA"/>
</dbReference>
<accession>G3JCD1</accession>
<dbReference type="PANTHER" id="PTHR11686">
    <property type="entry name" value="GAMMA GLUTAMYL TRANSPEPTIDASE"/>
    <property type="match status" value="1"/>
</dbReference>
<dbReference type="eggNOG" id="KOG2410">
    <property type="taxonomic scope" value="Eukaryota"/>
</dbReference>
<feature type="binding site" evidence="1">
    <location>
        <position position="58"/>
    </location>
    <ligand>
        <name>L-glutamate</name>
        <dbReference type="ChEBI" id="CHEBI:29985"/>
    </ligand>
</feature>
<organism evidence="2 3">
    <name type="scientific">Cordyceps militaris (strain CM01)</name>
    <name type="common">Caterpillar fungus</name>
    <dbReference type="NCBI Taxonomy" id="983644"/>
    <lineage>
        <taxon>Eukaryota</taxon>
        <taxon>Fungi</taxon>
        <taxon>Dikarya</taxon>
        <taxon>Ascomycota</taxon>
        <taxon>Pezizomycotina</taxon>
        <taxon>Sordariomycetes</taxon>
        <taxon>Hypocreomycetidae</taxon>
        <taxon>Hypocreales</taxon>
        <taxon>Cordycipitaceae</taxon>
        <taxon>Cordyceps</taxon>
    </lineage>
</organism>